<keyword evidence="3" id="KW-1185">Reference proteome</keyword>
<comment type="caution">
    <text evidence="2">The sequence shown here is derived from an EMBL/GenBank/DDBJ whole genome shotgun (WGS) entry which is preliminary data.</text>
</comment>
<organism evidence="2 3">
    <name type="scientific">Portunus trituberculatus</name>
    <name type="common">Swimming crab</name>
    <name type="synonym">Neptunus trituberculatus</name>
    <dbReference type="NCBI Taxonomy" id="210409"/>
    <lineage>
        <taxon>Eukaryota</taxon>
        <taxon>Metazoa</taxon>
        <taxon>Ecdysozoa</taxon>
        <taxon>Arthropoda</taxon>
        <taxon>Crustacea</taxon>
        <taxon>Multicrustacea</taxon>
        <taxon>Malacostraca</taxon>
        <taxon>Eumalacostraca</taxon>
        <taxon>Eucarida</taxon>
        <taxon>Decapoda</taxon>
        <taxon>Pleocyemata</taxon>
        <taxon>Brachyura</taxon>
        <taxon>Eubrachyura</taxon>
        <taxon>Portunoidea</taxon>
        <taxon>Portunidae</taxon>
        <taxon>Portuninae</taxon>
        <taxon>Portunus</taxon>
    </lineage>
</organism>
<feature type="region of interest" description="Disordered" evidence="1">
    <location>
        <begin position="38"/>
        <end position="81"/>
    </location>
</feature>
<gene>
    <name evidence="2" type="ORF">E2C01_041059</name>
</gene>
<dbReference type="EMBL" id="VSRR010007669">
    <property type="protein sequence ID" value="MPC47317.1"/>
    <property type="molecule type" value="Genomic_DNA"/>
</dbReference>
<sequence length="81" mass="8947">MTREGQVRYLHLDGVRPGRETASPRRSALDDETQTVFLVGGDKNPTSVRLEEPGLPGRLVHPPPAAHHRPPPTVHRPHHSA</sequence>
<protein>
    <submittedName>
        <fullName evidence="2">Uncharacterized protein</fullName>
    </submittedName>
</protein>
<feature type="compositionally biased region" description="Basic residues" evidence="1">
    <location>
        <begin position="66"/>
        <end position="81"/>
    </location>
</feature>
<reference evidence="2 3" key="1">
    <citation type="submission" date="2019-05" db="EMBL/GenBank/DDBJ databases">
        <title>Another draft genome of Portunus trituberculatus and its Hox gene families provides insights of decapod evolution.</title>
        <authorList>
            <person name="Jeong J.-H."/>
            <person name="Song I."/>
            <person name="Kim S."/>
            <person name="Choi T."/>
            <person name="Kim D."/>
            <person name="Ryu S."/>
            <person name="Kim W."/>
        </authorList>
    </citation>
    <scope>NUCLEOTIDE SEQUENCE [LARGE SCALE GENOMIC DNA]</scope>
    <source>
        <tissue evidence="2">Muscle</tissue>
    </source>
</reference>
<dbReference type="AlphaFoldDB" id="A0A5B7FPN2"/>
<name>A0A5B7FPN2_PORTR</name>
<evidence type="ECO:0000256" key="1">
    <source>
        <dbReference type="SAM" id="MobiDB-lite"/>
    </source>
</evidence>
<dbReference type="Proteomes" id="UP000324222">
    <property type="component" value="Unassembled WGS sequence"/>
</dbReference>
<evidence type="ECO:0000313" key="2">
    <source>
        <dbReference type="EMBL" id="MPC47317.1"/>
    </source>
</evidence>
<accession>A0A5B7FPN2</accession>
<evidence type="ECO:0000313" key="3">
    <source>
        <dbReference type="Proteomes" id="UP000324222"/>
    </source>
</evidence>
<proteinExistence type="predicted"/>